<name>A0A8B9SG85_ANAPL</name>
<dbReference type="AlphaFoldDB" id="A0A8B9SG85"/>
<reference evidence="1" key="1">
    <citation type="submission" date="2019-08" db="EMBL/GenBank/DDBJ databases">
        <title>Three high-quality genomes provides insights into domestication of ducks.</title>
        <authorList>
            <person name="Hou Z.C."/>
            <person name="Zhu F."/>
            <person name="Yin Z.T."/>
            <person name="Zhang F."/>
        </authorList>
    </citation>
    <scope>NUCLEOTIDE SEQUENCE [LARGE SCALE GENOMIC DNA]</scope>
</reference>
<evidence type="ECO:0000313" key="2">
    <source>
        <dbReference type="Proteomes" id="UP000694400"/>
    </source>
</evidence>
<organism evidence="1 2">
    <name type="scientific">Anas platyrhynchos</name>
    <name type="common">Mallard</name>
    <name type="synonym">Anas boschas</name>
    <dbReference type="NCBI Taxonomy" id="8839"/>
    <lineage>
        <taxon>Eukaryota</taxon>
        <taxon>Metazoa</taxon>
        <taxon>Chordata</taxon>
        <taxon>Craniata</taxon>
        <taxon>Vertebrata</taxon>
        <taxon>Euteleostomi</taxon>
        <taxon>Archelosauria</taxon>
        <taxon>Archosauria</taxon>
        <taxon>Dinosauria</taxon>
        <taxon>Saurischia</taxon>
        <taxon>Theropoda</taxon>
        <taxon>Coelurosauria</taxon>
        <taxon>Aves</taxon>
        <taxon>Neognathae</taxon>
        <taxon>Galloanserae</taxon>
        <taxon>Anseriformes</taxon>
        <taxon>Anatidae</taxon>
        <taxon>Anatinae</taxon>
        <taxon>Anas</taxon>
    </lineage>
</organism>
<evidence type="ECO:0000313" key="1">
    <source>
        <dbReference type="Ensembl" id="ENSAPLP00020002395.1"/>
    </source>
</evidence>
<reference evidence="1" key="2">
    <citation type="submission" date="2025-08" db="UniProtKB">
        <authorList>
            <consortium name="Ensembl"/>
        </authorList>
    </citation>
    <scope>IDENTIFICATION</scope>
</reference>
<reference evidence="1" key="3">
    <citation type="submission" date="2025-09" db="UniProtKB">
        <authorList>
            <consortium name="Ensembl"/>
        </authorList>
    </citation>
    <scope>IDENTIFICATION</scope>
</reference>
<proteinExistence type="predicted"/>
<accession>A0A8B9SG85</accession>
<dbReference type="Ensembl" id="ENSAPLT00020002577.1">
    <property type="protein sequence ID" value="ENSAPLP00020002395.1"/>
    <property type="gene ID" value="ENSAPLG00020001750.1"/>
</dbReference>
<dbReference type="Proteomes" id="UP000694400">
    <property type="component" value="Chromosome 2"/>
</dbReference>
<protein>
    <submittedName>
        <fullName evidence="1">Uncharacterized protein</fullName>
    </submittedName>
</protein>
<sequence length="110" mass="11647">MAAESQEQQQKAPAACPCSREAFTGTRGLLFRVCFVRCISSRHHRGVDMSASGCMRAAPGFKMIHSAATPSLKIKAVAEPAAAGNIPSGKGLGRRRAMPWLPLQLLVQGG</sequence>